<evidence type="ECO:0000256" key="1">
    <source>
        <dbReference type="ARBA" id="ARBA00023015"/>
    </source>
</evidence>
<keyword evidence="6" id="KW-1185">Reference proteome</keyword>
<gene>
    <name evidence="5" type="ORF">ACFOVU_18610</name>
</gene>
<name>A0ABV8FTA1_9ACTN</name>
<dbReference type="InterPro" id="IPR036390">
    <property type="entry name" value="WH_DNA-bd_sf"/>
</dbReference>
<dbReference type="PANTHER" id="PTHR44846">
    <property type="entry name" value="MANNOSYL-D-GLYCERATE TRANSPORT/METABOLISM SYSTEM REPRESSOR MNGR-RELATED"/>
    <property type="match status" value="1"/>
</dbReference>
<protein>
    <submittedName>
        <fullName evidence="5">GntR family transcriptional regulator</fullName>
    </submittedName>
</protein>
<dbReference type="PANTHER" id="PTHR44846:SF17">
    <property type="entry name" value="GNTR-FAMILY TRANSCRIPTIONAL REGULATOR"/>
    <property type="match status" value="1"/>
</dbReference>
<keyword evidence="2" id="KW-0238">DNA-binding</keyword>
<dbReference type="InterPro" id="IPR036388">
    <property type="entry name" value="WH-like_DNA-bd_sf"/>
</dbReference>
<evidence type="ECO:0000313" key="5">
    <source>
        <dbReference type="EMBL" id="MFC3997953.1"/>
    </source>
</evidence>
<dbReference type="CDD" id="cd07377">
    <property type="entry name" value="WHTH_GntR"/>
    <property type="match status" value="1"/>
</dbReference>
<feature type="domain" description="HTH gntR-type" evidence="4">
    <location>
        <begin position="9"/>
        <end position="77"/>
    </location>
</feature>
<dbReference type="RefSeq" id="WP_378535370.1">
    <property type="nucleotide sequence ID" value="NZ_JBHSBH010000012.1"/>
</dbReference>
<dbReference type="Pfam" id="PF00392">
    <property type="entry name" value="GntR"/>
    <property type="match status" value="1"/>
</dbReference>
<dbReference type="Proteomes" id="UP001595847">
    <property type="component" value="Unassembled WGS sequence"/>
</dbReference>
<reference evidence="6" key="1">
    <citation type="journal article" date="2019" name="Int. J. Syst. Evol. Microbiol.">
        <title>The Global Catalogue of Microorganisms (GCM) 10K type strain sequencing project: providing services to taxonomists for standard genome sequencing and annotation.</title>
        <authorList>
            <consortium name="The Broad Institute Genomics Platform"/>
            <consortium name="The Broad Institute Genome Sequencing Center for Infectious Disease"/>
            <person name="Wu L."/>
            <person name="Ma J."/>
        </authorList>
    </citation>
    <scope>NUCLEOTIDE SEQUENCE [LARGE SCALE GENOMIC DNA]</scope>
    <source>
        <strain evidence="6">TBRC 1826</strain>
    </source>
</reference>
<sequence length="283" mass="31482">MSIDPEDPRPPFQQVASALRAAILTRKFEPGDKLPSGPQLATTYGVARMTVQQAIRLLRDEGLVISQQGRGVYVRERTERPAGLRPHIERAFAEPRVTIDFAGFGGETLHGALQEPLDKVRHGRLSPKSIAIRILVPDMQIPMGLPARRDTGGDDPDVRARMHRILLRYTQGIEDSVQELETLGLVERASVETRVHPVAPMFKLYIINRSEVFFGFYPVAENTVTLGKEKVGIFDLMGRDAVLFHHGADEDSESTGSQYVSQSQMWFDSIWGSVAKGRDHDAG</sequence>
<proteinExistence type="predicted"/>
<dbReference type="PRINTS" id="PR00035">
    <property type="entry name" value="HTHGNTR"/>
</dbReference>
<evidence type="ECO:0000259" key="4">
    <source>
        <dbReference type="PROSITE" id="PS50949"/>
    </source>
</evidence>
<dbReference type="EMBL" id="JBHSBH010000012">
    <property type="protein sequence ID" value="MFC3997953.1"/>
    <property type="molecule type" value="Genomic_DNA"/>
</dbReference>
<dbReference type="InterPro" id="IPR050679">
    <property type="entry name" value="Bact_HTH_transcr_reg"/>
</dbReference>
<dbReference type="SUPFAM" id="SSF46785">
    <property type="entry name" value="Winged helix' DNA-binding domain"/>
    <property type="match status" value="1"/>
</dbReference>
<evidence type="ECO:0000313" key="6">
    <source>
        <dbReference type="Proteomes" id="UP001595847"/>
    </source>
</evidence>
<organism evidence="5 6">
    <name type="scientific">Nocardiopsis sediminis</name>
    <dbReference type="NCBI Taxonomy" id="1778267"/>
    <lineage>
        <taxon>Bacteria</taxon>
        <taxon>Bacillati</taxon>
        <taxon>Actinomycetota</taxon>
        <taxon>Actinomycetes</taxon>
        <taxon>Streptosporangiales</taxon>
        <taxon>Nocardiopsidaceae</taxon>
        <taxon>Nocardiopsis</taxon>
    </lineage>
</organism>
<accession>A0ABV8FTA1</accession>
<dbReference type="PROSITE" id="PS50949">
    <property type="entry name" value="HTH_GNTR"/>
    <property type="match status" value="1"/>
</dbReference>
<evidence type="ECO:0000256" key="3">
    <source>
        <dbReference type="ARBA" id="ARBA00023163"/>
    </source>
</evidence>
<keyword evidence="1" id="KW-0805">Transcription regulation</keyword>
<dbReference type="SMART" id="SM00345">
    <property type="entry name" value="HTH_GNTR"/>
    <property type="match status" value="1"/>
</dbReference>
<comment type="caution">
    <text evidence="5">The sequence shown here is derived from an EMBL/GenBank/DDBJ whole genome shotgun (WGS) entry which is preliminary data.</text>
</comment>
<dbReference type="Gene3D" id="1.10.10.10">
    <property type="entry name" value="Winged helix-like DNA-binding domain superfamily/Winged helix DNA-binding domain"/>
    <property type="match status" value="1"/>
</dbReference>
<dbReference type="InterPro" id="IPR000524">
    <property type="entry name" value="Tscrpt_reg_HTH_GntR"/>
</dbReference>
<evidence type="ECO:0000256" key="2">
    <source>
        <dbReference type="ARBA" id="ARBA00023125"/>
    </source>
</evidence>
<keyword evidence="3" id="KW-0804">Transcription</keyword>